<feature type="transmembrane region" description="Helical" evidence="1">
    <location>
        <begin position="130"/>
        <end position="150"/>
    </location>
</feature>
<sequence length="414" mass="41805">MPLRPAGMLGALAGAAVALAPNSLPRDASVQMVLLGVSVVVGAALGTVVGRAVRGPRRADTAATVAVTVVAIVVVGMLVAANTLWQSALRSAMPGAAPLGPGWVLWSVAPIAALYAAAVSMRTPRSAVRLAAAAVVAACLTGAAPVALAAPAPTGADVARTAVAVPHPIMITGSVEARTAGPAAIHRAAQDVVARWRSAGGGSRRAVVVAVPTGSGWVDPDAVAGFRERLGGDVSVVSLAYDHQPSWRAFVTGTGSATAGAIALTAAIGEALDALDTDRRPSLYLYGQSLGAVGADAARRWARDHHVPVCASVVVGAPAGTVARRGDRRVVVVNSSDPVARWSPSLLWTPPARAEHADLPRPPWFPVASFVQTSVDLLGALSFPAGHGHQYGSEQGTRAPVCGRSTQIAPRAAS</sequence>
<feature type="domain" description="Alpha/beta-hydrolase catalytic" evidence="2">
    <location>
        <begin position="186"/>
        <end position="321"/>
    </location>
</feature>
<organism evidence="3 4">
    <name type="scientific">Williamsia deligens</name>
    <dbReference type="NCBI Taxonomy" id="321325"/>
    <lineage>
        <taxon>Bacteria</taxon>
        <taxon>Bacillati</taxon>
        <taxon>Actinomycetota</taxon>
        <taxon>Actinomycetes</taxon>
        <taxon>Mycobacteriales</taxon>
        <taxon>Nocardiaceae</taxon>
        <taxon>Williamsia</taxon>
    </lineage>
</organism>
<dbReference type="Proteomes" id="UP001597068">
    <property type="component" value="Unassembled WGS sequence"/>
</dbReference>
<protein>
    <submittedName>
        <fullName evidence="3">Alpha/beta-hydrolase family protein</fullName>
    </submittedName>
</protein>
<keyword evidence="1" id="KW-0812">Transmembrane</keyword>
<dbReference type="InterPro" id="IPR029058">
    <property type="entry name" value="AB_hydrolase_fold"/>
</dbReference>
<name>A0ABW3G1L2_9NOCA</name>
<evidence type="ECO:0000313" key="4">
    <source>
        <dbReference type="Proteomes" id="UP001597068"/>
    </source>
</evidence>
<gene>
    <name evidence="3" type="ORF">ACFQ04_00340</name>
</gene>
<feature type="transmembrane region" description="Helical" evidence="1">
    <location>
        <begin position="61"/>
        <end position="81"/>
    </location>
</feature>
<feature type="transmembrane region" description="Helical" evidence="1">
    <location>
        <begin position="28"/>
        <end position="49"/>
    </location>
</feature>
<keyword evidence="1" id="KW-0472">Membrane</keyword>
<dbReference type="InterPro" id="IPR027787">
    <property type="entry name" value="Alpha/beta-hydrolase_catalytic"/>
</dbReference>
<dbReference type="SUPFAM" id="SSF53474">
    <property type="entry name" value="alpha/beta-Hydrolases"/>
    <property type="match status" value="1"/>
</dbReference>
<dbReference type="EMBL" id="JBHTIL010000001">
    <property type="protein sequence ID" value="MFD0924173.1"/>
    <property type="molecule type" value="Genomic_DNA"/>
</dbReference>
<evidence type="ECO:0000313" key="3">
    <source>
        <dbReference type="EMBL" id="MFD0924173.1"/>
    </source>
</evidence>
<keyword evidence="1" id="KW-1133">Transmembrane helix</keyword>
<accession>A0ABW3G1L2</accession>
<dbReference type="RefSeq" id="WP_253647762.1">
    <property type="nucleotide sequence ID" value="NZ_BAAAMO010000002.1"/>
</dbReference>
<evidence type="ECO:0000256" key="1">
    <source>
        <dbReference type="SAM" id="Phobius"/>
    </source>
</evidence>
<evidence type="ECO:0000259" key="2">
    <source>
        <dbReference type="Pfam" id="PF10081"/>
    </source>
</evidence>
<feature type="transmembrane region" description="Helical" evidence="1">
    <location>
        <begin position="101"/>
        <end position="118"/>
    </location>
</feature>
<feature type="domain" description="Alpha/beta-hydrolase catalytic" evidence="2">
    <location>
        <begin position="328"/>
        <end position="394"/>
    </location>
</feature>
<proteinExistence type="predicted"/>
<dbReference type="Pfam" id="PF10081">
    <property type="entry name" value="Abhydrolase_9"/>
    <property type="match status" value="2"/>
</dbReference>
<comment type="caution">
    <text evidence="3">The sequence shown here is derived from an EMBL/GenBank/DDBJ whole genome shotgun (WGS) entry which is preliminary data.</text>
</comment>
<reference evidence="4" key="1">
    <citation type="journal article" date="2019" name="Int. J. Syst. Evol. Microbiol.">
        <title>The Global Catalogue of Microorganisms (GCM) 10K type strain sequencing project: providing services to taxonomists for standard genome sequencing and annotation.</title>
        <authorList>
            <consortium name="The Broad Institute Genomics Platform"/>
            <consortium name="The Broad Institute Genome Sequencing Center for Infectious Disease"/>
            <person name="Wu L."/>
            <person name="Ma J."/>
        </authorList>
    </citation>
    <scope>NUCLEOTIDE SEQUENCE [LARGE SCALE GENOMIC DNA]</scope>
    <source>
        <strain evidence="4">CCUG 50873</strain>
    </source>
</reference>
<keyword evidence="4" id="KW-1185">Reference proteome</keyword>